<dbReference type="InterPro" id="IPR011989">
    <property type="entry name" value="ARM-like"/>
</dbReference>
<evidence type="ECO:0008006" key="3">
    <source>
        <dbReference type="Google" id="ProtNLM"/>
    </source>
</evidence>
<evidence type="ECO:0000313" key="1">
    <source>
        <dbReference type="EMBL" id="MFC5529338.1"/>
    </source>
</evidence>
<keyword evidence="2" id="KW-1185">Reference proteome</keyword>
<organism evidence="1 2">
    <name type="scientific">Cohnella yongneupensis</name>
    <dbReference type="NCBI Taxonomy" id="425006"/>
    <lineage>
        <taxon>Bacteria</taxon>
        <taxon>Bacillati</taxon>
        <taxon>Bacillota</taxon>
        <taxon>Bacilli</taxon>
        <taxon>Bacillales</taxon>
        <taxon>Paenibacillaceae</taxon>
        <taxon>Cohnella</taxon>
    </lineage>
</organism>
<reference evidence="2" key="1">
    <citation type="journal article" date="2019" name="Int. J. Syst. Evol. Microbiol.">
        <title>The Global Catalogue of Microorganisms (GCM) 10K type strain sequencing project: providing services to taxonomists for standard genome sequencing and annotation.</title>
        <authorList>
            <consortium name="The Broad Institute Genomics Platform"/>
            <consortium name="The Broad Institute Genome Sequencing Center for Infectious Disease"/>
            <person name="Wu L."/>
            <person name="Ma J."/>
        </authorList>
    </citation>
    <scope>NUCLEOTIDE SEQUENCE [LARGE SCALE GENOMIC DNA]</scope>
    <source>
        <strain evidence="2">CGMCC 1.18578</strain>
    </source>
</reference>
<dbReference type="InterPro" id="IPR016024">
    <property type="entry name" value="ARM-type_fold"/>
</dbReference>
<accession>A0ABW0QX69</accession>
<gene>
    <name evidence="1" type="ORF">ACFPQ4_07735</name>
</gene>
<name>A0ABW0QX69_9BACL</name>
<dbReference type="EMBL" id="JBHSNC010000024">
    <property type="protein sequence ID" value="MFC5529338.1"/>
    <property type="molecule type" value="Genomic_DNA"/>
</dbReference>
<sequence length="209" mass="22778">MSVIGKLASSVGRKDEEPNVALAQAIADEGDSDAVQELVDHLRSKNKDIRSDCIKVLYEIGAIEPKLISGHLSAFALLLDDKNNRLVWGAMTAIDAIALTLPDDVYVLLPDIMAAADRGSIIAKDHAVAILIKLCSFDAYVERAFELLLGQLNVCPTNQLPTYAENALPLIHAGNKDAFSEALLGRLIEIEKDSKRKRVEKVIHKAGKR</sequence>
<evidence type="ECO:0000313" key="2">
    <source>
        <dbReference type="Proteomes" id="UP001596108"/>
    </source>
</evidence>
<dbReference type="Proteomes" id="UP001596108">
    <property type="component" value="Unassembled WGS sequence"/>
</dbReference>
<comment type="caution">
    <text evidence="1">The sequence shown here is derived from an EMBL/GenBank/DDBJ whole genome shotgun (WGS) entry which is preliminary data.</text>
</comment>
<dbReference type="SUPFAM" id="SSF48371">
    <property type="entry name" value="ARM repeat"/>
    <property type="match status" value="1"/>
</dbReference>
<protein>
    <recommendedName>
        <fullName evidence="3">HEAT repeat domain-containing protein</fullName>
    </recommendedName>
</protein>
<proteinExistence type="predicted"/>
<dbReference type="RefSeq" id="WP_378111208.1">
    <property type="nucleotide sequence ID" value="NZ_JBHSNC010000024.1"/>
</dbReference>
<dbReference type="Gene3D" id="1.25.10.10">
    <property type="entry name" value="Leucine-rich Repeat Variant"/>
    <property type="match status" value="1"/>
</dbReference>